<evidence type="ECO:0000313" key="6">
    <source>
        <dbReference type="Proteomes" id="UP001242368"/>
    </source>
</evidence>
<keyword evidence="3 4" id="KW-0546">Nucleotide metabolism</keyword>
<keyword evidence="6" id="KW-1185">Reference proteome</keyword>
<dbReference type="CDD" id="cd00555">
    <property type="entry name" value="Maf"/>
    <property type="match status" value="1"/>
</dbReference>
<comment type="similarity">
    <text evidence="4">Belongs to the Maf family. YhdE subfamily.</text>
</comment>
<name>A0ABT8CTM4_9FLAO</name>
<dbReference type="EMBL" id="JAUFQU010000001">
    <property type="protein sequence ID" value="MDN3706434.1"/>
    <property type="molecule type" value="Genomic_DNA"/>
</dbReference>
<comment type="cofactor">
    <cofactor evidence="1 4">
        <name>a divalent metal cation</name>
        <dbReference type="ChEBI" id="CHEBI:60240"/>
    </cofactor>
</comment>
<gene>
    <name evidence="5" type="ORF">QW060_04750</name>
</gene>
<comment type="catalytic activity">
    <reaction evidence="4">
        <text>UTP + H2O = UMP + diphosphate + H(+)</text>
        <dbReference type="Rhea" id="RHEA:29395"/>
        <dbReference type="ChEBI" id="CHEBI:15377"/>
        <dbReference type="ChEBI" id="CHEBI:15378"/>
        <dbReference type="ChEBI" id="CHEBI:33019"/>
        <dbReference type="ChEBI" id="CHEBI:46398"/>
        <dbReference type="ChEBI" id="CHEBI:57865"/>
        <dbReference type="EC" id="3.6.1.9"/>
    </reaction>
</comment>
<evidence type="ECO:0000256" key="2">
    <source>
        <dbReference type="ARBA" id="ARBA00022801"/>
    </source>
</evidence>
<evidence type="ECO:0000256" key="4">
    <source>
        <dbReference type="HAMAP-Rule" id="MF_00528"/>
    </source>
</evidence>
<dbReference type="PANTHER" id="PTHR43213:SF5">
    <property type="entry name" value="BIFUNCTIONAL DTTP_UTP PYROPHOSPHATASE_METHYLTRANSFERASE PROTEIN-RELATED"/>
    <property type="match status" value="1"/>
</dbReference>
<evidence type="ECO:0000313" key="5">
    <source>
        <dbReference type="EMBL" id="MDN3706434.1"/>
    </source>
</evidence>
<sequence length="195" mass="22284">MLLNELLVHKKIILASNSPRRKQFLSDLNIAFEVKPSNVDESYPDSFQKEAITDHIAKMKADFFTELHKNEIIIACDTIVWNDDKALGKPENFEEAFEMLKSLSGKTHLVISSVCLKDAVKTKIFNDTTRVTFSNLNDEEITYYIDNYKPYDKAGAYGIQEWIGLVAIQKIEGSYTNVVGMPMEKLYTNLSDFIQ</sequence>
<dbReference type="EC" id="3.6.1.9" evidence="4"/>
<comment type="caution">
    <text evidence="5">The sequence shown here is derived from an EMBL/GenBank/DDBJ whole genome shotgun (WGS) entry which is preliminary data.</text>
</comment>
<dbReference type="Pfam" id="PF02545">
    <property type="entry name" value="Maf"/>
    <property type="match status" value="1"/>
</dbReference>
<dbReference type="HAMAP" id="MF_00528">
    <property type="entry name" value="Maf"/>
    <property type="match status" value="1"/>
</dbReference>
<evidence type="ECO:0000256" key="3">
    <source>
        <dbReference type="ARBA" id="ARBA00023080"/>
    </source>
</evidence>
<evidence type="ECO:0000256" key="1">
    <source>
        <dbReference type="ARBA" id="ARBA00001968"/>
    </source>
</evidence>
<comment type="caution">
    <text evidence="4">Lacks conserved residue(s) required for the propagation of feature annotation.</text>
</comment>
<accession>A0ABT8CTM4</accession>
<feature type="site" description="Important for substrate specificity" evidence="4">
    <location>
        <position position="20"/>
    </location>
</feature>
<keyword evidence="4" id="KW-0963">Cytoplasm</keyword>
<feature type="site" description="Important for substrate specificity" evidence="4">
    <location>
        <position position="160"/>
    </location>
</feature>
<feature type="active site" description="Proton acceptor" evidence="4">
    <location>
        <position position="77"/>
    </location>
</feature>
<dbReference type="RefSeq" id="WP_290362507.1">
    <property type="nucleotide sequence ID" value="NZ_JAUFQU010000001.1"/>
</dbReference>
<dbReference type="Proteomes" id="UP001242368">
    <property type="component" value="Unassembled WGS sequence"/>
</dbReference>
<comment type="subcellular location">
    <subcellularLocation>
        <location evidence="4">Cytoplasm</location>
    </subcellularLocation>
</comment>
<dbReference type="PIRSF" id="PIRSF006305">
    <property type="entry name" value="Maf"/>
    <property type="match status" value="1"/>
</dbReference>
<dbReference type="PANTHER" id="PTHR43213">
    <property type="entry name" value="BIFUNCTIONAL DTTP/UTP PYROPHOSPHATASE/METHYLTRANSFERASE PROTEIN-RELATED"/>
    <property type="match status" value="1"/>
</dbReference>
<keyword evidence="2 4" id="KW-0378">Hydrolase</keyword>
<dbReference type="SUPFAM" id="SSF52972">
    <property type="entry name" value="ITPase-like"/>
    <property type="match status" value="1"/>
</dbReference>
<feature type="site" description="Important for substrate specificity" evidence="4">
    <location>
        <position position="78"/>
    </location>
</feature>
<dbReference type="NCBIfam" id="TIGR00172">
    <property type="entry name" value="maf"/>
    <property type="match status" value="1"/>
</dbReference>
<organism evidence="5 6">
    <name type="scientific">Paenimyroides ceti</name>
    <dbReference type="NCBI Taxonomy" id="395087"/>
    <lineage>
        <taxon>Bacteria</taxon>
        <taxon>Pseudomonadati</taxon>
        <taxon>Bacteroidota</taxon>
        <taxon>Flavobacteriia</taxon>
        <taxon>Flavobacteriales</taxon>
        <taxon>Flavobacteriaceae</taxon>
        <taxon>Paenimyroides</taxon>
    </lineage>
</organism>
<dbReference type="Gene3D" id="3.90.950.10">
    <property type="match status" value="1"/>
</dbReference>
<reference evidence="6" key="1">
    <citation type="journal article" date="2019" name="Int. J. Syst. Evol. Microbiol.">
        <title>The Global Catalogue of Microorganisms (GCM) 10K type strain sequencing project: providing services to taxonomists for standard genome sequencing and annotation.</title>
        <authorList>
            <consortium name="The Broad Institute Genomics Platform"/>
            <consortium name="The Broad Institute Genome Sequencing Center for Infectious Disease"/>
            <person name="Wu L."/>
            <person name="Ma J."/>
        </authorList>
    </citation>
    <scope>NUCLEOTIDE SEQUENCE [LARGE SCALE GENOMIC DNA]</scope>
    <source>
        <strain evidence="6">CECT 7184</strain>
    </source>
</reference>
<dbReference type="InterPro" id="IPR029001">
    <property type="entry name" value="ITPase-like_fam"/>
</dbReference>
<dbReference type="InterPro" id="IPR003697">
    <property type="entry name" value="Maf-like"/>
</dbReference>
<comment type="catalytic activity">
    <reaction evidence="4">
        <text>dTTP + H2O = dTMP + diphosphate + H(+)</text>
        <dbReference type="Rhea" id="RHEA:28534"/>
        <dbReference type="ChEBI" id="CHEBI:15377"/>
        <dbReference type="ChEBI" id="CHEBI:15378"/>
        <dbReference type="ChEBI" id="CHEBI:33019"/>
        <dbReference type="ChEBI" id="CHEBI:37568"/>
        <dbReference type="ChEBI" id="CHEBI:63528"/>
        <dbReference type="EC" id="3.6.1.9"/>
    </reaction>
</comment>
<protein>
    <recommendedName>
        <fullName evidence="4">dTTP/UTP pyrophosphatase</fullName>
        <shortName evidence="4">dTTPase/UTPase</shortName>
        <ecNumber evidence="4">3.6.1.9</ecNumber>
    </recommendedName>
    <alternativeName>
        <fullName evidence="4">Nucleoside triphosphate pyrophosphatase</fullName>
    </alternativeName>
    <alternativeName>
        <fullName evidence="4">Nucleotide pyrophosphatase</fullName>
        <shortName evidence="4">Nucleotide PPase</shortName>
    </alternativeName>
</protein>
<comment type="function">
    <text evidence="4">Nucleoside triphosphate pyrophosphatase that hydrolyzes dTTP and UTP. May have a dual role in cell division arrest and in preventing the incorporation of modified nucleotides into cellular nucleic acids.</text>
</comment>
<proteinExistence type="inferred from homology"/>